<dbReference type="EMBL" id="LFJJ01000065">
    <property type="protein sequence ID" value="KND60382.1"/>
    <property type="molecule type" value="Genomic_DNA"/>
</dbReference>
<protein>
    <recommendedName>
        <fullName evidence="3">Zinc-ribbon domain-containing protein</fullName>
    </recommendedName>
</protein>
<evidence type="ECO:0000313" key="2">
    <source>
        <dbReference type="Proteomes" id="UP000036959"/>
    </source>
</evidence>
<dbReference type="Proteomes" id="UP000036959">
    <property type="component" value="Unassembled WGS sequence"/>
</dbReference>
<sequence>MAQSWDVHYRFRCQHGHTFTKCLAGLVAAMMPTCSQCVQVGRTAELHALAQKAGVTCLESEWLGNNVKHRFACMAGHVWERSGRHVMDHAGCPVCVDRQRIENRYRADGLERLHEAAKRRGGKCLSAHYEGVEQFYTFCCAAGHQWSARGKAVLSNKWCRKCAGIERGMRRRYTDGLARLQGIAASHGGQCLSAAYESGAAVYQFRCAAGHEWEARGRKVLNDSWCMACVYDAKRLSLEIAQQEAAERGGQCLSTHYEGATKKMEWLCHRGHAWWASLSSVRADHWCPECAWLDRATRKKTRFKYDAVPAQD</sequence>
<keyword evidence="2" id="KW-1185">Reference proteome</keyword>
<evidence type="ECO:0000313" key="1">
    <source>
        <dbReference type="EMBL" id="KND60382.1"/>
    </source>
</evidence>
<proteinExistence type="predicted"/>
<dbReference type="PATRIC" id="fig|242163.4.peg.6193"/>
<organism evidence="1 2">
    <name type="scientific">Candidatus Burkholderia verschuerenii</name>
    <dbReference type="NCBI Taxonomy" id="242163"/>
    <lineage>
        <taxon>Bacteria</taxon>
        <taxon>Pseudomonadati</taxon>
        <taxon>Pseudomonadota</taxon>
        <taxon>Betaproteobacteria</taxon>
        <taxon>Burkholderiales</taxon>
        <taxon>Burkholderiaceae</taxon>
        <taxon>Burkholderia</taxon>
    </lineage>
</organism>
<reference evidence="2" key="1">
    <citation type="submission" date="2015-06" db="EMBL/GenBank/DDBJ databases">
        <title>Comparative genomics of Burkholderia leaf nodule symbionts.</title>
        <authorList>
            <person name="Carlier A."/>
            <person name="Eberl L."/>
            <person name="Pinto-Carbo M."/>
        </authorList>
    </citation>
    <scope>NUCLEOTIDE SEQUENCE [LARGE SCALE GENOMIC DNA]</scope>
    <source>
        <strain evidence="2">UZHbot4</strain>
    </source>
</reference>
<accession>A0A0L0MCE1</accession>
<gene>
    <name evidence="1" type="ORF">BVER_02421</name>
</gene>
<evidence type="ECO:0008006" key="3">
    <source>
        <dbReference type="Google" id="ProtNLM"/>
    </source>
</evidence>
<dbReference type="AlphaFoldDB" id="A0A0L0MCE1"/>
<comment type="caution">
    <text evidence="1">The sequence shown here is derived from an EMBL/GenBank/DDBJ whole genome shotgun (WGS) entry which is preliminary data.</text>
</comment>
<name>A0A0L0MCE1_9BURK</name>